<dbReference type="Proteomes" id="UP000195221">
    <property type="component" value="Unassembled WGS sequence"/>
</dbReference>
<organism evidence="1 2">
    <name type="scientific">Caballeronia sordidicola</name>
    <name type="common">Burkholderia sordidicola</name>
    <dbReference type="NCBI Taxonomy" id="196367"/>
    <lineage>
        <taxon>Bacteria</taxon>
        <taxon>Pseudomonadati</taxon>
        <taxon>Pseudomonadota</taxon>
        <taxon>Betaproteobacteria</taxon>
        <taxon>Burkholderiales</taxon>
        <taxon>Burkholderiaceae</taxon>
        <taxon>Caballeronia</taxon>
    </lineage>
</organism>
<evidence type="ECO:0000313" key="1">
    <source>
        <dbReference type="EMBL" id="OTP77263.1"/>
    </source>
</evidence>
<comment type="caution">
    <text evidence="1">The sequence shown here is derived from an EMBL/GenBank/DDBJ whole genome shotgun (WGS) entry which is preliminary data.</text>
</comment>
<dbReference type="AlphaFoldDB" id="A0A242N113"/>
<sequence length="44" mass="5061">MFDRNKAVVLGYQIKPGIVKLDFIGIAKRFNCKMAPSNEFVKWS</sequence>
<reference evidence="1 2" key="1">
    <citation type="submission" date="2017-03" db="EMBL/GenBank/DDBJ databases">
        <title>Genome analysis of strain PAMC 26577.</title>
        <authorList>
            <person name="Oh H.-M."/>
            <person name="Yang J.-A."/>
        </authorList>
    </citation>
    <scope>NUCLEOTIDE SEQUENCE [LARGE SCALE GENOMIC DNA]</scope>
    <source>
        <strain evidence="1 2">PAMC 26577</strain>
    </source>
</reference>
<evidence type="ECO:0000313" key="2">
    <source>
        <dbReference type="Proteomes" id="UP000195221"/>
    </source>
</evidence>
<accession>A0A242N113</accession>
<name>A0A242N113_CABSO</name>
<proteinExistence type="predicted"/>
<gene>
    <name evidence="1" type="ORF">PAMC26577_08375</name>
</gene>
<protein>
    <submittedName>
        <fullName evidence="1">Uncharacterized protein</fullName>
    </submittedName>
</protein>
<dbReference type="EMBL" id="NBTZ01000031">
    <property type="protein sequence ID" value="OTP77263.1"/>
    <property type="molecule type" value="Genomic_DNA"/>
</dbReference>